<feature type="compositionally biased region" description="Gly residues" evidence="1">
    <location>
        <begin position="222"/>
        <end position="232"/>
    </location>
</feature>
<keyword evidence="3" id="KW-1185">Reference proteome</keyword>
<proteinExistence type="predicted"/>
<accession>A0A327Z8V5</accession>
<dbReference type="EMBL" id="QLMJ01000013">
    <property type="protein sequence ID" value="RAK32731.1"/>
    <property type="molecule type" value="Genomic_DNA"/>
</dbReference>
<reference evidence="2 3" key="1">
    <citation type="submission" date="2018-06" db="EMBL/GenBank/DDBJ databases">
        <title>Genomic Encyclopedia of Type Strains, Phase III (KMG-III): the genomes of soil and plant-associated and newly described type strains.</title>
        <authorList>
            <person name="Whitman W."/>
        </authorList>
    </citation>
    <scope>NUCLEOTIDE SEQUENCE [LARGE SCALE GENOMIC DNA]</scope>
    <source>
        <strain evidence="2 3">CGMCC 4.7090</strain>
    </source>
</reference>
<evidence type="ECO:0008006" key="4">
    <source>
        <dbReference type="Google" id="ProtNLM"/>
    </source>
</evidence>
<evidence type="ECO:0000313" key="2">
    <source>
        <dbReference type="EMBL" id="RAK32731.1"/>
    </source>
</evidence>
<evidence type="ECO:0000256" key="1">
    <source>
        <dbReference type="SAM" id="MobiDB-lite"/>
    </source>
</evidence>
<evidence type="ECO:0000313" key="3">
    <source>
        <dbReference type="Proteomes" id="UP000249341"/>
    </source>
</evidence>
<sequence length="404" mass="41381">MIAATGGGGGTNWAALRVDQMWAMLASHDEATHARLAGGWRRSSELVQEHIGQVRRYRESLADAWPPSRSPAAAAYFTRLDALITNLEETYEAAVANQRAFGGASGALRSARREMAAIAREHAANDLLLAGFAEEKRLHQLVGGKSRGAAPQRPVSVGRQAVLEARARAVMQSLSAELAQAQTALVVPSPYKPAAASPLPVRPPGLLDAGRQQAGVRPSAGQGEGAGSGGPSGAASGTDAGSGTRAGTRPGAGPGAGPGDRAGGVGAGPGLRPDRTAGGPVIGPVPAGRSPGSRRNGVIEPNRAAGKTPRPSEDLRQPRPVGGVIGGSAATGQHADQRPLTRVNPVGGLIGQPQARPPQQARPTRRKPTEEPWETKQGVDPVISPAPEQPIDPGPAIGHTPRRT</sequence>
<feature type="region of interest" description="Disordered" evidence="1">
    <location>
        <begin position="193"/>
        <end position="404"/>
    </location>
</feature>
<feature type="compositionally biased region" description="Low complexity" evidence="1">
    <location>
        <begin position="277"/>
        <end position="288"/>
    </location>
</feature>
<comment type="caution">
    <text evidence="2">The sequence shown here is derived from an EMBL/GenBank/DDBJ whole genome shotgun (WGS) entry which is preliminary data.</text>
</comment>
<feature type="compositionally biased region" description="Low complexity" evidence="1">
    <location>
        <begin position="233"/>
        <end position="249"/>
    </location>
</feature>
<dbReference type="Proteomes" id="UP000249341">
    <property type="component" value="Unassembled WGS sequence"/>
</dbReference>
<protein>
    <recommendedName>
        <fullName evidence="4">PPE family protein</fullName>
    </recommendedName>
</protein>
<name>A0A327Z8V5_9ACTN</name>
<feature type="compositionally biased region" description="Low complexity" evidence="1">
    <location>
        <begin position="352"/>
        <end position="362"/>
    </location>
</feature>
<gene>
    <name evidence="2" type="ORF">B0I29_11326</name>
</gene>
<organism evidence="2 3">
    <name type="scientific">Actinoplanes lutulentus</name>
    <dbReference type="NCBI Taxonomy" id="1287878"/>
    <lineage>
        <taxon>Bacteria</taxon>
        <taxon>Bacillati</taxon>
        <taxon>Actinomycetota</taxon>
        <taxon>Actinomycetes</taxon>
        <taxon>Micromonosporales</taxon>
        <taxon>Micromonosporaceae</taxon>
        <taxon>Actinoplanes</taxon>
    </lineage>
</organism>
<dbReference type="AlphaFoldDB" id="A0A327Z8V5"/>
<feature type="compositionally biased region" description="Gly residues" evidence="1">
    <location>
        <begin position="250"/>
        <end position="269"/>
    </location>
</feature>